<proteinExistence type="predicted"/>
<name>A0A066ZM25_HYDMR</name>
<dbReference type="EMBL" id="JMIU01000001">
    <property type="protein sequence ID" value="KDN94863.1"/>
    <property type="molecule type" value="Genomic_DNA"/>
</dbReference>
<reference evidence="1 2" key="1">
    <citation type="submission" date="2014-04" db="EMBL/GenBank/DDBJ databases">
        <title>Draft genome sequence of Hydrogenovibrio marinus MH-110, a model organism for aerobic H2 metabolism.</title>
        <authorList>
            <person name="Cha H.J."/>
            <person name="Jo B.H."/>
            <person name="Hwang B.H."/>
        </authorList>
    </citation>
    <scope>NUCLEOTIDE SEQUENCE [LARGE SCALE GENOMIC DNA]</scope>
    <source>
        <strain evidence="1 2">MH-110</strain>
    </source>
</reference>
<dbReference type="InterPro" id="IPR019289">
    <property type="entry name" value="Phage_tail_E/E"/>
</dbReference>
<keyword evidence="2" id="KW-1185">Reference proteome</keyword>
<evidence type="ECO:0000313" key="2">
    <source>
        <dbReference type="Proteomes" id="UP000027341"/>
    </source>
</evidence>
<dbReference type="AlphaFoldDB" id="A0A066ZM25"/>
<evidence type="ECO:0000313" key="1">
    <source>
        <dbReference type="EMBL" id="KDN94863.1"/>
    </source>
</evidence>
<protein>
    <recommendedName>
        <fullName evidence="3">Phage tail assembly protein</fullName>
    </recommendedName>
</protein>
<dbReference type="Proteomes" id="UP000027341">
    <property type="component" value="Unassembled WGS sequence"/>
</dbReference>
<gene>
    <name evidence="1" type="ORF">EI16_00675</name>
</gene>
<comment type="caution">
    <text evidence="1">The sequence shown here is derived from an EMBL/GenBank/DDBJ whole genome shotgun (WGS) entry which is preliminary data.</text>
</comment>
<evidence type="ECO:0008006" key="3">
    <source>
        <dbReference type="Google" id="ProtNLM"/>
    </source>
</evidence>
<sequence length="91" mass="10233">MEKKTETVELDFPIEQVKGDEKSALKTVEIKEPDSGSLRGLQLSMVMAQDMDTMFELVPRISNLTKTDMHKLKVSDLLKVCITVVGFFVTV</sequence>
<dbReference type="Pfam" id="PF10109">
    <property type="entry name" value="Phage_TAC_7"/>
    <property type="match status" value="1"/>
</dbReference>
<accession>A0A066ZM25</accession>
<dbReference type="RefSeq" id="WP_029908394.1">
    <property type="nucleotide sequence ID" value="NZ_AP020335.1"/>
</dbReference>
<dbReference type="STRING" id="28885.EI16_00675"/>
<organism evidence="1 2">
    <name type="scientific">Hydrogenovibrio marinus</name>
    <dbReference type="NCBI Taxonomy" id="28885"/>
    <lineage>
        <taxon>Bacteria</taxon>
        <taxon>Pseudomonadati</taxon>
        <taxon>Pseudomonadota</taxon>
        <taxon>Gammaproteobacteria</taxon>
        <taxon>Thiotrichales</taxon>
        <taxon>Piscirickettsiaceae</taxon>
        <taxon>Hydrogenovibrio</taxon>
    </lineage>
</organism>